<reference evidence="2" key="1">
    <citation type="submission" date="2015-08" db="EMBL/GenBank/DDBJ databases">
        <title>Candidatus Bacteriodes Periocalifornicus.</title>
        <authorList>
            <person name="McLean J.S."/>
            <person name="Kelley S."/>
        </authorList>
    </citation>
    <scope>NUCLEOTIDE SEQUENCE [LARGE SCALE GENOMIC DNA]</scope>
    <source>
        <strain evidence="2">12B</strain>
    </source>
</reference>
<feature type="chain" id="PRO_5006212325" evidence="1">
    <location>
        <begin position="28"/>
        <end position="232"/>
    </location>
</feature>
<accession>A0A0Q4AWP9</accession>
<protein>
    <submittedName>
        <fullName evidence="2">Uncharacterized protein</fullName>
    </submittedName>
</protein>
<dbReference type="PROSITE" id="PS51257">
    <property type="entry name" value="PROKAR_LIPOPROTEIN"/>
    <property type="match status" value="1"/>
</dbReference>
<dbReference type="Proteomes" id="UP000054172">
    <property type="component" value="Unassembled WGS sequence"/>
</dbReference>
<comment type="caution">
    <text evidence="2">The sequence shown here is derived from an EMBL/GenBank/DDBJ whole genome shotgun (WGS) entry which is preliminary data.</text>
</comment>
<proteinExistence type="predicted"/>
<sequence length="232" mass="25365">MKTNRILCISLLCAAIAGILLFTSCSKDEKRKDPETPSAQGDWKATNLHLQIMAAKYDVNLQDKNKRLATLKPLFMLVDQTFVPATAAQVKDLFGVLTNLSGSVTYHLQAEGKVLIDIPGKDEPITGTWVETGEEVTIKLDNPVLPKELTEGNAGIVSSLLFAKDLKLAKSEGKLLHKFTMGNVLQPLIDAWSKAPDGETPEQKEVREGQVAKLKTFNQVASKSPIIITLAR</sequence>
<gene>
    <name evidence="2" type="ORF">AL399_08200</name>
</gene>
<feature type="signal peptide" evidence="1">
    <location>
        <begin position="1"/>
        <end position="27"/>
    </location>
</feature>
<dbReference type="AlphaFoldDB" id="A0A0Q4AWP9"/>
<evidence type="ECO:0000313" key="3">
    <source>
        <dbReference type="Proteomes" id="UP000054172"/>
    </source>
</evidence>
<name>A0A0Q4AWP9_9BACT</name>
<dbReference type="PATRIC" id="fig|1702214.3.peg.1605"/>
<evidence type="ECO:0000313" key="2">
    <source>
        <dbReference type="EMBL" id="KQM08270.1"/>
    </source>
</evidence>
<keyword evidence="3" id="KW-1185">Reference proteome</keyword>
<keyword evidence="1" id="KW-0732">Signal</keyword>
<organism evidence="2 3">
    <name type="scientific">Candidatus [Bacteroides] periocalifornicus</name>
    <dbReference type="NCBI Taxonomy" id="1702214"/>
    <lineage>
        <taxon>Bacteria</taxon>
        <taxon>Pseudomonadati</taxon>
        <taxon>Bacteroidota</taxon>
    </lineage>
</organism>
<evidence type="ECO:0000256" key="1">
    <source>
        <dbReference type="SAM" id="SignalP"/>
    </source>
</evidence>
<dbReference type="EMBL" id="LIIK01000050">
    <property type="protein sequence ID" value="KQM08270.1"/>
    <property type="molecule type" value="Genomic_DNA"/>
</dbReference>